<evidence type="ECO:0000313" key="1">
    <source>
        <dbReference type="EMBL" id="RQO99688.1"/>
    </source>
</evidence>
<dbReference type="InParanoid" id="A0A3N7HHR3"/>
<dbReference type="Proteomes" id="UP000006729">
    <property type="component" value="Chromosome 14"/>
</dbReference>
<organism evidence="1 2">
    <name type="scientific">Populus trichocarpa</name>
    <name type="common">Western balsam poplar</name>
    <name type="synonym">Populus balsamifera subsp. trichocarpa</name>
    <dbReference type="NCBI Taxonomy" id="3694"/>
    <lineage>
        <taxon>Eukaryota</taxon>
        <taxon>Viridiplantae</taxon>
        <taxon>Streptophyta</taxon>
        <taxon>Embryophyta</taxon>
        <taxon>Tracheophyta</taxon>
        <taxon>Spermatophyta</taxon>
        <taxon>Magnoliopsida</taxon>
        <taxon>eudicotyledons</taxon>
        <taxon>Gunneridae</taxon>
        <taxon>Pentapetalae</taxon>
        <taxon>rosids</taxon>
        <taxon>fabids</taxon>
        <taxon>Malpighiales</taxon>
        <taxon>Salicaceae</taxon>
        <taxon>Saliceae</taxon>
        <taxon>Populus</taxon>
    </lineage>
</organism>
<reference evidence="1 2" key="1">
    <citation type="journal article" date="2006" name="Science">
        <title>The genome of black cottonwood, Populus trichocarpa (Torr. &amp; Gray).</title>
        <authorList>
            <person name="Tuskan G.A."/>
            <person name="Difazio S."/>
            <person name="Jansson S."/>
            <person name="Bohlmann J."/>
            <person name="Grigoriev I."/>
            <person name="Hellsten U."/>
            <person name="Putnam N."/>
            <person name="Ralph S."/>
            <person name="Rombauts S."/>
            <person name="Salamov A."/>
            <person name="Schein J."/>
            <person name="Sterck L."/>
            <person name="Aerts A."/>
            <person name="Bhalerao R.R."/>
            <person name="Bhalerao R.P."/>
            <person name="Blaudez D."/>
            <person name="Boerjan W."/>
            <person name="Brun A."/>
            <person name="Brunner A."/>
            <person name="Busov V."/>
            <person name="Campbell M."/>
            <person name="Carlson J."/>
            <person name="Chalot M."/>
            <person name="Chapman J."/>
            <person name="Chen G.L."/>
            <person name="Cooper D."/>
            <person name="Coutinho P.M."/>
            <person name="Couturier J."/>
            <person name="Covert S."/>
            <person name="Cronk Q."/>
            <person name="Cunningham R."/>
            <person name="Davis J."/>
            <person name="Degroeve S."/>
            <person name="Dejardin A."/>
            <person name="Depamphilis C."/>
            <person name="Detter J."/>
            <person name="Dirks B."/>
            <person name="Dubchak I."/>
            <person name="Duplessis S."/>
            <person name="Ehlting J."/>
            <person name="Ellis B."/>
            <person name="Gendler K."/>
            <person name="Goodstein D."/>
            <person name="Gribskov M."/>
            <person name="Grimwood J."/>
            <person name="Groover A."/>
            <person name="Gunter L."/>
            <person name="Hamberger B."/>
            <person name="Heinze B."/>
            <person name="Helariutta Y."/>
            <person name="Henrissat B."/>
            <person name="Holligan D."/>
            <person name="Holt R."/>
            <person name="Huang W."/>
            <person name="Islam-Faridi N."/>
            <person name="Jones S."/>
            <person name="Jones-Rhoades M."/>
            <person name="Jorgensen R."/>
            <person name="Joshi C."/>
            <person name="Kangasjarvi J."/>
            <person name="Karlsson J."/>
            <person name="Kelleher C."/>
            <person name="Kirkpatrick R."/>
            <person name="Kirst M."/>
            <person name="Kohler A."/>
            <person name="Kalluri U."/>
            <person name="Larimer F."/>
            <person name="Leebens-Mack J."/>
            <person name="Leple J.C."/>
            <person name="Locascio P."/>
            <person name="Lou Y."/>
            <person name="Lucas S."/>
            <person name="Martin F."/>
            <person name="Montanini B."/>
            <person name="Napoli C."/>
            <person name="Nelson D.R."/>
            <person name="Nelson C."/>
            <person name="Nieminen K."/>
            <person name="Nilsson O."/>
            <person name="Pereda V."/>
            <person name="Peter G."/>
            <person name="Philippe R."/>
            <person name="Pilate G."/>
            <person name="Poliakov A."/>
            <person name="Razumovskaya J."/>
            <person name="Richardson P."/>
            <person name="Rinaldi C."/>
            <person name="Ritland K."/>
            <person name="Rouze P."/>
            <person name="Ryaboy D."/>
            <person name="Schmutz J."/>
            <person name="Schrader J."/>
            <person name="Segerman B."/>
            <person name="Shin H."/>
            <person name="Siddiqui A."/>
            <person name="Sterky F."/>
            <person name="Terry A."/>
            <person name="Tsai C.J."/>
            <person name="Uberbacher E."/>
            <person name="Unneberg P."/>
            <person name="Vahala J."/>
            <person name="Wall K."/>
            <person name="Wessler S."/>
            <person name="Yang G."/>
            <person name="Yin T."/>
            <person name="Douglas C."/>
            <person name="Marra M."/>
            <person name="Sandberg G."/>
            <person name="Van de Peer Y."/>
            <person name="Rokhsar D."/>
        </authorList>
    </citation>
    <scope>NUCLEOTIDE SEQUENCE [LARGE SCALE GENOMIC DNA]</scope>
    <source>
        <strain evidence="2">cv. Nisqually</strain>
    </source>
</reference>
<keyword evidence="2" id="KW-1185">Reference proteome</keyword>
<sequence>MWKRQVLSLSNILSKAARRIYVPQLPLQIPRCLFGKCQKADKVAKVASGKVESIAQSFGDALRNDSLLPKQTYGNDRHVMCTKQRLQCIRKELKPFPLCVLTGLSLEGFSR</sequence>
<protein>
    <submittedName>
        <fullName evidence="1">Uncharacterized protein</fullName>
    </submittedName>
</protein>
<accession>A0A3N7HHR3</accession>
<evidence type="ECO:0000313" key="2">
    <source>
        <dbReference type="Proteomes" id="UP000006729"/>
    </source>
</evidence>
<dbReference type="AlphaFoldDB" id="A0A3N7HHR3"/>
<name>A0A3N7HHR3_POPTR</name>
<gene>
    <name evidence="1" type="ORF">POPTR_014G042550</name>
</gene>
<dbReference type="EMBL" id="CM009303">
    <property type="protein sequence ID" value="RQO99688.1"/>
    <property type="molecule type" value="Genomic_DNA"/>
</dbReference>
<proteinExistence type="predicted"/>
<dbReference type="Gramene" id="Potri.014G042550.1.v4.1">
    <property type="protein sequence ID" value="Potri.014G042550.1.v4.1"/>
    <property type="gene ID" value="Potri.014G042550.v4.1"/>
</dbReference>